<dbReference type="GO" id="GO:0004818">
    <property type="term" value="F:glutamate-tRNA ligase activity"/>
    <property type="evidence" value="ECO:0007669"/>
    <property type="project" value="UniProtKB-EC"/>
</dbReference>
<organism evidence="22 23">
    <name type="scientific">Folsomia candida</name>
    <name type="common">Springtail</name>
    <dbReference type="NCBI Taxonomy" id="158441"/>
    <lineage>
        <taxon>Eukaryota</taxon>
        <taxon>Metazoa</taxon>
        <taxon>Ecdysozoa</taxon>
        <taxon>Arthropoda</taxon>
        <taxon>Hexapoda</taxon>
        <taxon>Collembola</taxon>
        <taxon>Entomobryomorpha</taxon>
        <taxon>Isotomoidea</taxon>
        <taxon>Isotomidae</taxon>
        <taxon>Proisotominae</taxon>
        <taxon>Folsomia</taxon>
    </lineage>
</organism>
<evidence type="ECO:0000256" key="12">
    <source>
        <dbReference type="ARBA" id="ARBA00023146"/>
    </source>
</evidence>
<dbReference type="InterPro" id="IPR020058">
    <property type="entry name" value="Glu/Gln-tRNA-synth_Ib_cat-dom"/>
</dbReference>
<feature type="region of interest" description="Disordered" evidence="19">
    <location>
        <begin position="905"/>
        <end position="933"/>
    </location>
</feature>
<dbReference type="InterPro" id="IPR014729">
    <property type="entry name" value="Rossmann-like_a/b/a_fold"/>
</dbReference>
<dbReference type="Gene3D" id="3.30.930.10">
    <property type="entry name" value="Bira Bifunctional Protein, Domain 2"/>
    <property type="match status" value="1"/>
</dbReference>
<dbReference type="Pfam" id="PF00587">
    <property type="entry name" value="tRNA-synt_2b"/>
    <property type="match status" value="1"/>
</dbReference>
<dbReference type="SUPFAM" id="SSF64586">
    <property type="entry name" value="C-terminal domain of ProRS"/>
    <property type="match status" value="1"/>
</dbReference>
<dbReference type="InterPro" id="IPR049437">
    <property type="entry name" value="tRNA-synt_1c_C2"/>
</dbReference>
<dbReference type="CDD" id="cd00936">
    <property type="entry name" value="WEPRS_RNA"/>
    <property type="match status" value="5"/>
</dbReference>
<evidence type="ECO:0000256" key="3">
    <source>
        <dbReference type="ARBA" id="ARBA00012835"/>
    </source>
</evidence>
<dbReference type="FunFam" id="3.30.110.30:FF:000001">
    <property type="entry name" value="Bifunctional glutamate/proline--tRNA ligase"/>
    <property type="match status" value="1"/>
</dbReference>
<evidence type="ECO:0000313" key="23">
    <source>
        <dbReference type="Proteomes" id="UP000198287"/>
    </source>
</evidence>
<dbReference type="PANTHER" id="PTHR43382">
    <property type="entry name" value="PROLYL-TRNA SYNTHETASE"/>
    <property type="match status" value="1"/>
</dbReference>
<dbReference type="PRINTS" id="PR00987">
    <property type="entry name" value="TRNASYNTHGLU"/>
</dbReference>
<dbReference type="InterPro" id="IPR001412">
    <property type="entry name" value="aa-tRNA-synth_I_CS"/>
</dbReference>
<evidence type="ECO:0000256" key="7">
    <source>
        <dbReference type="ARBA" id="ARBA00022741"/>
    </source>
</evidence>
<dbReference type="FunFam" id="1.10.1160.10:FF:000001">
    <property type="entry name" value="Glutamine--tRNA ligase"/>
    <property type="match status" value="1"/>
</dbReference>
<dbReference type="STRING" id="158441.A0A226EV25"/>
<dbReference type="CDD" id="cd00807">
    <property type="entry name" value="GlnRS_core"/>
    <property type="match status" value="1"/>
</dbReference>
<dbReference type="CDD" id="cd00778">
    <property type="entry name" value="ProRS_core_arch_euk"/>
    <property type="match status" value="1"/>
</dbReference>
<dbReference type="GO" id="GO:0005524">
    <property type="term" value="F:ATP binding"/>
    <property type="evidence" value="ECO:0007669"/>
    <property type="project" value="UniProtKB-KW"/>
</dbReference>
<dbReference type="FunFam" id="3.40.50.620:FF:000070">
    <property type="entry name" value="Bifunctional glutamate/proline--tRNA ligase"/>
    <property type="match status" value="1"/>
</dbReference>
<dbReference type="FunFam" id="1.10.287.10:FF:000006">
    <property type="entry name" value="Bifunctional glutamate/proline--tRNA ligase"/>
    <property type="match status" value="2"/>
</dbReference>
<dbReference type="GO" id="GO:0017101">
    <property type="term" value="C:aminoacyl-tRNA synthetase multienzyme complex"/>
    <property type="evidence" value="ECO:0007669"/>
    <property type="project" value="TreeGrafter"/>
</dbReference>
<reference evidence="22 23" key="1">
    <citation type="submission" date="2015-12" db="EMBL/GenBank/DDBJ databases">
        <title>The genome of Folsomia candida.</title>
        <authorList>
            <person name="Faddeeva A."/>
            <person name="Derks M.F."/>
            <person name="Anvar Y."/>
            <person name="Smit S."/>
            <person name="Van Straalen N."/>
            <person name="Roelofs D."/>
        </authorList>
    </citation>
    <scope>NUCLEOTIDE SEQUENCE [LARGE SCALE GENOMIC DNA]</scope>
    <source>
        <strain evidence="22 23">VU population</strain>
        <tissue evidence="22">Whole body</tissue>
    </source>
</reference>
<dbReference type="Pfam" id="PF20974">
    <property type="entry name" value="tRNA-synt_1c_C2"/>
    <property type="match status" value="1"/>
</dbReference>
<gene>
    <name evidence="22" type="ORF">Fcan01_05838</name>
</gene>
<dbReference type="SUPFAM" id="SSF47060">
    <property type="entry name" value="S15/NS1 RNA-binding domain"/>
    <property type="match status" value="5"/>
</dbReference>
<dbReference type="InterPro" id="IPR036621">
    <property type="entry name" value="Anticodon-bd_dom_sf"/>
</dbReference>
<evidence type="ECO:0000259" key="21">
    <source>
        <dbReference type="PROSITE" id="PS51185"/>
    </source>
</evidence>
<dbReference type="OrthoDB" id="1350766at2759"/>
<dbReference type="InterPro" id="IPR000738">
    <property type="entry name" value="WHEP-TRS_dom"/>
</dbReference>
<dbReference type="Gene3D" id="1.20.1050.130">
    <property type="match status" value="1"/>
</dbReference>
<keyword evidence="7" id="KW-0547">Nucleotide-binding</keyword>
<dbReference type="GO" id="GO:0003723">
    <property type="term" value="F:RNA binding"/>
    <property type="evidence" value="ECO:0007669"/>
    <property type="project" value="UniProtKB-KW"/>
</dbReference>
<dbReference type="GO" id="GO:0005737">
    <property type="term" value="C:cytoplasm"/>
    <property type="evidence" value="ECO:0007669"/>
    <property type="project" value="InterPro"/>
</dbReference>
<evidence type="ECO:0000256" key="5">
    <source>
        <dbReference type="ARBA" id="ARBA00022598"/>
    </source>
</evidence>
<dbReference type="InterPro" id="IPR000924">
    <property type="entry name" value="Glu/Gln-tRNA-synth"/>
</dbReference>
<dbReference type="OMA" id="NVTFINW"/>
<dbReference type="InterPro" id="IPR004154">
    <property type="entry name" value="Anticodon-bd"/>
</dbReference>
<evidence type="ECO:0000256" key="1">
    <source>
        <dbReference type="ARBA" id="ARBA00009968"/>
    </source>
</evidence>
<dbReference type="Pfam" id="PF00749">
    <property type="entry name" value="tRNA-synt_1c"/>
    <property type="match status" value="1"/>
</dbReference>
<keyword evidence="10" id="KW-0694">RNA-binding</keyword>
<dbReference type="SMART" id="SM00991">
    <property type="entry name" value="WHEP-TRS"/>
    <property type="match status" value="5"/>
</dbReference>
<feature type="region of interest" description="Disordered" evidence="19">
    <location>
        <begin position="988"/>
        <end position="1012"/>
    </location>
</feature>
<dbReference type="FunFam" id="3.90.800.10:FF:000001">
    <property type="entry name" value="Glutamine--tRNA ligase"/>
    <property type="match status" value="1"/>
</dbReference>
<dbReference type="PROSITE" id="PS50862">
    <property type="entry name" value="AA_TRNA_LIGASE_II"/>
    <property type="match status" value="1"/>
</dbReference>
<protein>
    <recommendedName>
        <fullName evidence="17">Bifunctional glutamate/proline--tRNA ligase</fullName>
        <ecNumber evidence="2">6.1.1.15</ecNumber>
        <ecNumber evidence="3">6.1.1.17</ecNumber>
    </recommendedName>
    <alternativeName>
        <fullName evidence="18">Bifunctional aminoacyl-tRNA synthetase</fullName>
    </alternativeName>
</protein>
<keyword evidence="6" id="KW-0479">Metal-binding</keyword>
<evidence type="ECO:0000256" key="9">
    <source>
        <dbReference type="ARBA" id="ARBA00022840"/>
    </source>
</evidence>
<dbReference type="InterPro" id="IPR004526">
    <property type="entry name" value="Glu-tRNA-synth_arc/euk"/>
</dbReference>
<feature type="region of interest" description="Disordered" evidence="19">
    <location>
        <begin position="1131"/>
        <end position="1174"/>
    </location>
</feature>
<evidence type="ECO:0000259" key="20">
    <source>
        <dbReference type="PROSITE" id="PS50862"/>
    </source>
</evidence>
<keyword evidence="8" id="KW-0862">Zinc</keyword>
<dbReference type="Gene3D" id="3.40.50.800">
    <property type="entry name" value="Anticodon-binding domain"/>
    <property type="match status" value="1"/>
</dbReference>
<dbReference type="InterPro" id="IPR017449">
    <property type="entry name" value="Pro-tRNA_synth_II"/>
</dbReference>
<evidence type="ECO:0000256" key="19">
    <source>
        <dbReference type="SAM" id="MobiDB-lite"/>
    </source>
</evidence>
<dbReference type="Gene3D" id="2.40.240.10">
    <property type="entry name" value="Ribosomal Protein L25, Chain P"/>
    <property type="match status" value="2"/>
</dbReference>
<feature type="compositionally biased region" description="Basic and acidic residues" evidence="19">
    <location>
        <begin position="1146"/>
        <end position="1170"/>
    </location>
</feature>
<evidence type="ECO:0000256" key="2">
    <source>
        <dbReference type="ARBA" id="ARBA00012831"/>
    </source>
</evidence>
<evidence type="ECO:0000256" key="14">
    <source>
        <dbReference type="ARBA" id="ARBA00047366"/>
    </source>
</evidence>
<keyword evidence="5 22" id="KW-0436">Ligase</keyword>
<evidence type="ECO:0000313" key="22">
    <source>
        <dbReference type="EMBL" id="OXA61017.1"/>
    </source>
</evidence>
<dbReference type="Gene3D" id="3.90.800.10">
    <property type="entry name" value="Glutamyl-tRNA Synthetase, Domain 3"/>
    <property type="match status" value="1"/>
</dbReference>
<feature type="compositionally biased region" description="Polar residues" evidence="19">
    <location>
        <begin position="997"/>
        <end position="1012"/>
    </location>
</feature>
<dbReference type="EC" id="6.1.1.15" evidence="2"/>
<dbReference type="Proteomes" id="UP000198287">
    <property type="component" value="Unassembled WGS sequence"/>
</dbReference>
<dbReference type="PANTHER" id="PTHR43382:SF2">
    <property type="entry name" value="BIFUNCTIONAL GLUTAMATE_PROLINE--TRNA LIGASE"/>
    <property type="match status" value="1"/>
</dbReference>
<dbReference type="InterPro" id="IPR020056">
    <property type="entry name" value="Rbsml_bL25/Gln-tRNA_synth_N"/>
</dbReference>
<evidence type="ECO:0000256" key="6">
    <source>
        <dbReference type="ARBA" id="ARBA00022723"/>
    </source>
</evidence>
<comment type="similarity">
    <text evidence="1">In the C-terminal section; belongs to the class-II aminoacyl-tRNA synthetase family.</text>
</comment>
<dbReference type="NCBIfam" id="TIGR00463">
    <property type="entry name" value="gltX_arch"/>
    <property type="match status" value="1"/>
</dbReference>
<feature type="domain" description="WHEP-TRS" evidence="21">
    <location>
        <begin position="1015"/>
        <end position="1071"/>
    </location>
</feature>
<dbReference type="GO" id="GO:0046872">
    <property type="term" value="F:metal ion binding"/>
    <property type="evidence" value="ECO:0007669"/>
    <property type="project" value="UniProtKB-KW"/>
</dbReference>
<feature type="domain" description="Aminoacyl-transfer RNA synthetases class-II family profile" evidence="20">
    <location>
        <begin position="1216"/>
        <end position="1457"/>
    </location>
</feature>
<dbReference type="NCBIfam" id="TIGR00408">
    <property type="entry name" value="proS_fam_I"/>
    <property type="match status" value="1"/>
</dbReference>
<dbReference type="PROSITE" id="PS00762">
    <property type="entry name" value="WHEP_TRS_1"/>
    <property type="match status" value="1"/>
</dbReference>
<dbReference type="Pfam" id="PF03950">
    <property type="entry name" value="tRNA-synt_1c_C"/>
    <property type="match status" value="1"/>
</dbReference>
<comment type="catalytic activity">
    <reaction evidence="15">
        <text>tRNA(Pro) + L-proline + ATP = L-prolyl-tRNA(Pro) + AMP + diphosphate</text>
        <dbReference type="Rhea" id="RHEA:14305"/>
        <dbReference type="Rhea" id="RHEA-COMP:9700"/>
        <dbReference type="Rhea" id="RHEA-COMP:9702"/>
        <dbReference type="ChEBI" id="CHEBI:30616"/>
        <dbReference type="ChEBI" id="CHEBI:33019"/>
        <dbReference type="ChEBI" id="CHEBI:60039"/>
        <dbReference type="ChEBI" id="CHEBI:78442"/>
        <dbReference type="ChEBI" id="CHEBI:78532"/>
        <dbReference type="ChEBI" id="CHEBI:456215"/>
        <dbReference type="EC" id="6.1.1.15"/>
    </reaction>
    <physiologicalReaction direction="left-to-right" evidence="15">
        <dbReference type="Rhea" id="RHEA:14306"/>
    </physiologicalReaction>
</comment>
<dbReference type="GO" id="GO:0006433">
    <property type="term" value="P:prolyl-tRNA aminoacylation"/>
    <property type="evidence" value="ECO:0007669"/>
    <property type="project" value="InterPro"/>
</dbReference>
<accession>A0A226EV25</accession>
<dbReference type="Gene3D" id="3.40.50.620">
    <property type="entry name" value="HUPs"/>
    <property type="match status" value="1"/>
</dbReference>
<dbReference type="SUPFAM" id="SSF52954">
    <property type="entry name" value="Class II aaRS ABD-related"/>
    <property type="match status" value="1"/>
</dbReference>
<feature type="domain" description="WHEP-TRS" evidence="21">
    <location>
        <begin position="854"/>
        <end position="910"/>
    </location>
</feature>
<dbReference type="InterPro" id="IPR002314">
    <property type="entry name" value="aa-tRNA-synt_IIb"/>
</dbReference>
<evidence type="ECO:0000256" key="13">
    <source>
        <dbReference type="ARBA" id="ARBA00023268"/>
    </source>
</evidence>
<comment type="caution">
    <text evidence="22">The sequence shown here is derived from an EMBL/GenBank/DDBJ whole genome shotgun (WGS) entry which is preliminary data.</text>
</comment>
<dbReference type="Pfam" id="PF00458">
    <property type="entry name" value="WHEP-TRS"/>
    <property type="match status" value="5"/>
</dbReference>
<comment type="catalytic activity">
    <reaction evidence="14">
        <text>tRNA(Glu) + L-glutamate + ATP = L-glutamyl-tRNA(Glu) + AMP + diphosphate</text>
        <dbReference type="Rhea" id="RHEA:23540"/>
        <dbReference type="Rhea" id="RHEA-COMP:9663"/>
        <dbReference type="Rhea" id="RHEA-COMP:9680"/>
        <dbReference type="ChEBI" id="CHEBI:29985"/>
        <dbReference type="ChEBI" id="CHEBI:30616"/>
        <dbReference type="ChEBI" id="CHEBI:33019"/>
        <dbReference type="ChEBI" id="CHEBI:78442"/>
        <dbReference type="ChEBI" id="CHEBI:78520"/>
        <dbReference type="ChEBI" id="CHEBI:456215"/>
        <dbReference type="EC" id="6.1.1.17"/>
    </reaction>
    <physiologicalReaction direction="left-to-right" evidence="14">
        <dbReference type="Rhea" id="RHEA:23541"/>
    </physiologicalReaction>
</comment>
<dbReference type="SUPFAM" id="SSF55681">
    <property type="entry name" value="Class II aaRS and biotin synthetases"/>
    <property type="match status" value="1"/>
</dbReference>
<sequence>MKMNIILDKNNPAVGIYAATKLVQLEGASVNVQWGNETKAAWTTGSTSSSASILRLLGINATNADATLYRGTAIEKTEIDHWITFSDSQLTKGNVEKSLQLLNEALLNCSYLVSDRLTIADLAMFDKLSRKKDLVSRYQNISRYYHFIETIIKDTIPAADKEIMNEIKPYQQFGSGDTKKVSQQQKSSSNNDFGHASNKKPAAAGENKKGKRNEGKENSADGGGDKGKKKDEGKFVELPGAELGKVIVRFPPEASGYLHIGHAKAALLNQYYQQLFQGQLIMRFDDTNPAKEKEHFEDVILEDLKMLEIKPDRFTYSSDHFDLMLQLCEKLINEGKAYVDDTDGEVMRDERIKKIESKNRNNVAKKNIEMWSEMKKGTTIGQKCCVRAKIDMNSPNGCMRDPTIYRCKPEPHVRTGDKYKVYPTYDFTCPIVDSVEGVTHALRTTEYHDRDDQYFWFIDALGLRKPHIYEYSRLNLTNTVLSKRRLTWFVDEGLVDGWDDPRFPTVRGVLRRGMTVEGLKQFIVAQGSSRSVVMMTWDKIWAFNRQVIDPIAPRHTGLMRHSLVEVHVKDACDTLLQAAIHPKNPDMGMRNVWTSAVVYVEEEDAILFKEGENVTFINWGNLKIAKIHRSGTTVQRVEATLNLDDKNFKTTIKINWLANTPKSLLTPIDAVFYDHIISKAVLTPDEDFKQFIGQNTKINVPMLGDEDLKKLKKGDIIQLQRKGFFICDVPYQPRSVYTCQEQPVVLFAIPDGKTKENPTIKIPGKQENAVPEVSSSSPVGRSLKSIDAEITAEGNKIRDLKGQKASKEVIDVAVKALLALKAEFKTVAGKDWDPKGNNVPESSTSPSVVSGNSSIVQIDSQIISVGNKIRDLKTQKASKQIIDEEVKKLLALKVEFKAAAGKDWDPKGNNVPSTGSPLVTTPNQTKQDPSATVSTPLAENSLAKLDSDIIAQGNKIRDLKSQKAPKNVIDIEVKNLLQLKAEFKTAAGKDWDPKGNNVASTVPPTPQATVSSDNSLEKIDSEITEVGNKIRELKSQKASKEVIDCEVKKLLALKASFKTAAGKDWDPKGNNVNIQPVKMTVGEPELKSQIEDQGTKVRQLKDSKAAKNEIDAAVKVLLDLKAQFKTLTGQDYTPAGGNAQRSSSGTKKEVKKEVKPKEVQAPKDAGDGSAKKQTKLGIDCKKSENLSDWFSQVITKGEMIEYYDVSGCYIFRPWSYSIWESIKDWFDGEIKKLGVQNCYFPMFVSQAALQKEKDHIADFAPEVAWVTRSGETELAEPIAIRPTSETVMYPSFAKWVQSHRDLPIKLNQWNNVVRWEFKHPQPFLRTREFLWQEGHTAFATYKEAEEEVYKILELYEKVYTDLLAIPVIPGRKTEKEKFPGGDFTTTVEAFVSASGRGLQGATSHHLGQNFSKMFHIEFEDPVTREKANAYQNSWGLSTRTIGAMVMIHSDDQGLVLPPRVAAVQVIIVPCGITASTSDKDRNALLDECQSYEQRLCKVGVKAKGDYRDNYSPGWKYNHWELKGVPIRLEIGPRDMEKSQFVAVKRFNGEKITGSKVNLEDQISTMLVDIHKEMFSKAKHELDSHVIVTEDWKKFCADLDKKNIIMSPFCGRVECEENIKKDSAREDPSEEPGAPAMGAKSLCMPFKQPKQLADNAKCVHPKCSQKPLNYTLFGRSY</sequence>
<dbReference type="Gene3D" id="1.10.287.10">
    <property type="entry name" value="S15/NS1, RNA-binding"/>
    <property type="match status" value="5"/>
</dbReference>
<dbReference type="FunFam" id="3.40.50.800:FF:000005">
    <property type="entry name" value="bifunctional glutamate/proline--tRNA ligase"/>
    <property type="match status" value="1"/>
</dbReference>
<dbReference type="SMART" id="SM00946">
    <property type="entry name" value="ProRS-C_1"/>
    <property type="match status" value="1"/>
</dbReference>
<evidence type="ECO:0000256" key="11">
    <source>
        <dbReference type="ARBA" id="ARBA00022917"/>
    </source>
</evidence>
<dbReference type="InterPro" id="IPR011035">
    <property type="entry name" value="Ribosomal_bL25/Gln-tRNA_synth"/>
</dbReference>
<dbReference type="GO" id="GO:0004827">
    <property type="term" value="F:proline-tRNA ligase activity"/>
    <property type="evidence" value="ECO:0007669"/>
    <property type="project" value="UniProtKB-EC"/>
</dbReference>
<dbReference type="InterPro" id="IPR006195">
    <property type="entry name" value="aa-tRNA-synth_II"/>
</dbReference>
<comment type="similarity">
    <text evidence="16">In the N-terminal section; belongs to the class-I aminoacyl-tRNA synthetase family. Glutamate--tRNA ligase type 2 subfamily.</text>
</comment>
<dbReference type="EMBL" id="LNIX01000002">
    <property type="protein sequence ID" value="OXA61017.1"/>
    <property type="molecule type" value="Genomic_DNA"/>
</dbReference>
<dbReference type="SUPFAM" id="SSF52374">
    <property type="entry name" value="Nucleotidylyl transferase"/>
    <property type="match status" value="1"/>
</dbReference>
<dbReference type="GO" id="GO:0006424">
    <property type="term" value="P:glutamyl-tRNA aminoacylation"/>
    <property type="evidence" value="ECO:0007669"/>
    <property type="project" value="InterPro"/>
</dbReference>
<dbReference type="CDD" id="cd00862">
    <property type="entry name" value="ProRS_anticodon_zinc"/>
    <property type="match status" value="1"/>
</dbReference>
<dbReference type="EC" id="6.1.1.17" evidence="3"/>
<keyword evidence="9" id="KW-0067">ATP-binding</keyword>
<name>A0A226EV25_FOLCA</name>
<evidence type="ECO:0000256" key="10">
    <source>
        <dbReference type="ARBA" id="ARBA00022884"/>
    </source>
</evidence>
<evidence type="ECO:0000256" key="18">
    <source>
        <dbReference type="ARBA" id="ARBA00076053"/>
    </source>
</evidence>
<dbReference type="InterPro" id="IPR020059">
    <property type="entry name" value="Glu/Gln-tRNA-synth_Ib_codon-bd"/>
</dbReference>
<evidence type="ECO:0000256" key="8">
    <source>
        <dbReference type="ARBA" id="ARBA00022833"/>
    </source>
</evidence>
<dbReference type="Gene3D" id="3.30.110.30">
    <property type="entry name" value="C-terminal domain of ProRS"/>
    <property type="match status" value="1"/>
</dbReference>
<dbReference type="InterPro" id="IPR009068">
    <property type="entry name" value="uS15_NS1_RNA-bd_sf"/>
</dbReference>
<dbReference type="FunFam" id="3.30.930.10:FF:000007">
    <property type="entry name" value="Bifunctional glutamate/proline--tRNA ligase"/>
    <property type="match status" value="1"/>
</dbReference>
<feature type="domain" description="WHEP-TRS" evidence="21">
    <location>
        <begin position="782"/>
        <end position="838"/>
    </location>
</feature>
<feature type="compositionally biased region" description="Polar residues" evidence="19">
    <location>
        <begin position="910"/>
        <end position="933"/>
    </location>
</feature>
<keyword evidence="4" id="KW-0597">Phosphoprotein</keyword>
<feature type="region of interest" description="Disordered" evidence="19">
    <location>
        <begin position="173"/>
        <end position="232"/>
    </location>
</feature>
<evidence type="ECO:0000256" key="4">
    <source>
        <dbReference type="ARBA" id="ARBA00022553"/>
    </source>
</evidence>
<feature type="domain" description="WHEP-TRS" evidence="21">
    <location>
        <begin position="1082"/>
        <end position="1138"/>
    </location>
</feature>
<dbReference type="InterPro" id="IPR020061">
    <property type="entry name" value="Glu_tRNA_lig_a-bdl"/>
</dbReference>
<feature type="region of interest" description="Disordered" evidence="19">
    <location>
        <begin position="1620"/>
        <end position="1639"/>
    </location>
</feature>
<dbReference type="Gene3D" id="1.10.1160.10">
    <property type="entry name" value="Glutamyl-trna Synthetase, Domain 2"/>
    <property type="match status" value="1"/>
</dbReference>
<evidence type="ECO:0000256" key="17">
    <source>
        <dbReference type="ARBA" id="ARBA00067786"/>
    </source>
</evidence>
<dbReference type="InterPro" id="IPR016061">
    <property type="entry name" value="Pro-tRNA_ligase_II_C"/>
</dbReference>
<proteinExistence type="inferred from homology"/>
<dbReference type="Pfam" id="PF03129">
    <property type="entry name" value="HGTP_anticodon"/>
    <property type="match status" value="1"/>
</dbReference>
<keyword evidence="11" id="KW-0648">Protein biosynthesis</keyword>
<dbReference type="InterPro" id="IPR045864">
    <property type="entry name" value="aa-tRNA-synth_II/BPL/LPL"/>
</dbReference>
<dbReference type="HAMAP" id="MF_01571">
    <property type="entry name" value="Pro_tRNA_synth_type3"/>
    <property type="match status" value="1"/>
</dbReference>
<dbReference type="InterPro" id="IPR033721">
    <property type="entry name" value="ProRS_core_arch_euk"/>
</dbReference>
<dbReference type="HAMAP" id="MF_02076">
    <property type="entry name" value="Glu_tRNA_synth_type2"/>
    <property type="match status" value="1"/>
</dbReference>
<feature type="compositionally biased region" description="Basic and acidic residues" evidence="19">
    <location>
        <begin position="206"/>
        <end position="232"/>
    </location>
</feature>
<keyword evidence="13" id="KW-0511">Multifunctional enzyme</keyword>
<evidence type="ECO:0000256" key="16">
    <source>
        <dbReference type="ARBA" id="ARBA00061295"/>
    </source>
</evidence>
<dbReference type="PROSITE" id="PS00178">
    <property type="entry name" value="AA_TRNA_LIGASE_I"/>
    <property type="match status" value="1"/>
</dbReference>
<evidence type="ECO:0000256" key="15">
    <source>
        <dbReference type="ARBA" id="ARBA00050792"/>
    </source>
</evidence>
<dbReference type="Pfam" id="PF09180">
    <property type="entry name" value="ProRS-C_1"/>
    <property type="match status" value="1"/>
</dbReference>
<dbReference type="InterPro" id="IPR036282">
    <property type="entry name" value="Glutathione-S-Trfase_C_sf"/>
</dbReference>
<dbReference type="SUPFAM" id="SSF50715">
    <property type="entry name" value="Ribosomal protein L25-like"/>
    <property type="match status" value="1"/>
</dbReference>
<keyword evidence="12" id="KW-0030">Aminoacyl-tRNA synthetase</keyword>
<dbReference type="SUPFAM" id="SSF47616">
    <property type="entry name" value="GST C-terminal domain-like"/>
    <property type="match status" value="1"/>
</dbReference>
<dbReference type="InterPro" id="IPR004499">
    <property type="entry name" value="Pro-tRNA-ligase_IIa_arc-type"/>
</dbReference>
<dbReference type="PROSITE" id="PS51185">
    <property type="entry name" value="WHEP_TRS_2"/>
    <property type="match status" value="5"/>
</dbReference>
<feature type="domain" description="WHEP-TRS" evidence="21">
    <location>
        <begin position="941"/>
        <end position="997"/>
    </location>
</feature>
<keyword evidence="23" id="KW-1185">Reference proteome</keyword>